<proteinExistence type="predicted"/>
<gene>
    <name evidence="1" type="ORF">E5331_06065</name>
</gene>
<comment type="caution">
    <text evidence="1">The sequence shown here is derived from an EMBL/GenBank/DDBJ whole genome shotgun (WGS) entry which is preliminary data.</text>
</comment>
<keyword evidence="2" id="KW-1185">Reference proteome</keyword>
<accession>A0AC61RIT3</accession>
<evidence type="ECO:0000313" key="1">
    <source>
        <dbReference type="EMBL" id="TGY79571.1"/>
    </source>
</evidence>
<protein>
    <submittedName>
        <fullName evidence="1">Uncharacterized protein</fullName>
    </submittedName>
</protein>
<organism evidence="1 2">
    <name type="scientific">Lepagella muris</name>
    <dbReference type="NCBI Taxonomy" id="3032870"/>
    <lineage>
        <taxon>Bacteria</taxon>
        <taxon>Pseudomonadati</taxon>
        <taxon>Bacteroidota</taxon>
        <taxon>Bacteroidia</taxon>
        <taxon>Bacteroidales</taxon>
        <taxon>Muribaculaceae</taxon>
        <taxon>Lepagella</taxon>
    </lineage>
</organism>
<dbReference type="Proteomes" id="UP000306319">
    <property type="component" value="Unassembled WGS sequence"/>
</dbReference>
<name>A0AC61RIT3_9BACT</name>
<sequence length="481" mass="56263">MTQRQETQYNREAPYSIVTNRNQRRILVINDVVNVDHTPEIHFEDFDAIFINVIDSIMDRVMLAIRLASPLQSEKCRFKPCYVTRRLTGWLGKAQVIIDGYATSPDDNSMARGIEDIYANMRRQNFLLGTDPVVTHAEEVVRLCRFAISRGKYTFSSQPTPGLSEGYMALYYYTLWFAGQQTIQAEERDFFHNQLLRLGYIRRNRFIDRIHVCPICNSSHLLFFETCPHCGSSDVHEEPVLHHFRCANVSPEYTYKADGELVCPKCKRVLRHIGVDYDRPSSVYTCRQCEQTFMYPDMRALCTNNRRSWKPDELRPVDVEEYEFTPEGIKAFANNEVRRTLSHVGFYGYSSMTDFVSYLRQFSRPGELTDSMIIVGRFYIFDPAMDDVIGDDMTPPLVHAMKRFFNYKQAIWGNNYYFLCRVADGEVAKGLSDMEFEIKEQLRDYLEMHPGFQFEMIDTYTYHPGDDIDAFIHRIEEDRAI</sequence>
<reference evidence="1" key="1">
    <citation type="submission" date="2019-04" db="EMBL/GenBank/DDBJ databases">
        <title>Microbes associate with the intestines of laboratory mice.</title>
        <authorList>
            <person name="Navarre W."/>
            <person name="Wong E."/>
            <person name="Huang K."/>
            <person name="Tropini C."/>
            <person name="Ng K."/>
            <person name="Yu B."/>
        </authorList>
    </citation>
    <scope>NUCLEOTIDE SEQUENCE</scope>
    <source>
        <strain evidence="1">NM04_E33</strain>
    </source>
</reference>
<dbReference type="EMBL" id="SRYB01000006">
    <property type="protein sequence ID" value="TGY79571.1"/>
    <property type="molecule type" value="Genomic_DNA"/>
</dbReference>
<evidence type="ECO:0000313" key="2">
    <source>
        <dbReference type="Proteomes" id="UP000306319"/>
    </source>
</evidence>